<dbReference type="EMBL" id="PCSV01000025">
    <property type="protein sequence ID" value="PIP57162.1"/>
    <property type="molecule type" value="Genomic_DNA"/>
</dbReference>
<organism evidence="2 3">
    <name type="scientific">Candidatus Woesebacteria bacterium CG22_combo_CG10-13_8_21_14_all_45_10</name>
    <dbReference type="NCBI Taxonomy" id="1975060"/>
    <lineage>
        <taxon>Bacteria</taxon>
        <taxon>Candidatus Woeseibacteriota</taxon>
    </lineage>
</organism>
<evidence type="ECO:0000313" key="2">
    <source>
        <dbReference type="EMBL" id="PIP57162.1"/>
    </source>
</evidence>
<evidence type="ECO:0000313" key="3">
    <source>
        <dbReference type="Proteomes" id="UP000230759"/>
    </source>
</evidence>
<name>A0A2H0BHK6_9BACT</name>
<sequence length="78" mass="7942">MINKILAVVEGGGGSGGVGGNPEINNPALGPRLQGKTGIQFFQALIPNLITLGLIIGTVIFLFIIIIGAIQWISSGGD</sequence>
<dbReference type="Proteomes" id="UP000230759">
    <property type="component" value="Unassembled WGS sequence"/>
</dbReference>
<proteinExistence type="predicted"/>
<protein>
    <submittedName>
        <fullName evidence="2">Uncharacterized protein</fullName>
    </submittedName>
</protein>
<keyword evidence="1" id="KW-0472">Membrane</keyword>
<gene>
    <name evidence="2" type="ORF">COX04_01030</name>
</gene>
<keyword evidence="1" id="KW-1133">Transmembrane helix</keyword>
<dbReference type="AlphaFoldDB" id="A0A2H0BHK6"/>
<feature type="transmembrane region" description="Helical" evidence="1">
    <location>
        <begin position="49"/>
        <end position="73"/>
    </location>
</feature>
<comment type="caution">
    <text evidence="2">The sequence shown here is derived from an EMBL/GenBank/DDBJ whole genome shotgun (WGS) entry which is preliminary data.</text>
</comment>
<evidence type="ECO:0000256" key="1">
    <source>
        <dbReference type="SAM" id="Phobius"/>
    </source>
</evidence>
<accession>A0A2H0BHK6</accession>
<reference evidence="2 3" key="1">
    <citation type="submission" date="2017-09" db="EMBL/GenBank/DDBJ databases">
        <title>Depth-based differentiation of microbial function through sediment-hosted aquifers and enrichment of novel symbionts in the deep terrestrial subsurface.</title>
        <authorList>
            <person name="Probst A.J."/>
            <person name="Ladd B."/>
            <person name="Jarett J.K."/>
            <person name="Geller-Mcgrath D.E."/>
            <person name="Sieber C.M."/>
            <person name="Emerson J.B."/>
            <person name="Anantharaman K."/>
            <person name="Thomas B.C."/>
            <person name="Malmstrom R."/>
            <person name="Stieglmeier M."/>
            <person name="Klingl A."/>
            <person name="Woyke T."/>
            <person name="Ryan C.M."/>
            <person name="Banfield J.F."/>
        </authorList>
    </citation>
    <scope>NUCLEOTIDE SEQUENCE [LARGE SCALE GENOMIC DNA]</scope>
    <source>
        <strain evidence="2">CG22_combo_CG10-13_8_21_14_all_45_10</strain>
    </source>
</reference>
<keyword evidence="1" id="KW-0812">Transmembrane</keyword>
<feature type="non-terminal residue" evidence="2">
    <location>
        <position position="78"/>
    </location>
</feature>